<name>A0AAV4LB06_9BACL</name>
<gene>
    <name evidence="1" type="ORF">DNHGIG_05210</name>
</gene>
<protein>
    <submittedName>
        <fullName evidence="1">Uncharacterized protein</fullName>
    </submittedName>
</protein>
<proteinExistence type="predicted"/>
<keyword evidence="2" id="KW-1185">Reference proteome</keyword>
<evidence type="ECO:0000313" key="1">
    <source>
        <dbReference type="EMBL" id="GIM44972.1"/>
    </source>
</evidence>
<accession>A0AAV4LB06</accession>
<organism evidence="1 2">
    <name type="scientific">Collibacillus ludicampi</name>
    <dbReference type="NCBI Taxonomy" id="2771369"/>
    <lineage>
        <taxon>Bacteria</taxon>
        <taxon>Bacillati</taxon>
        <taxon>Bacillota</taxon>
        <taxon>Bacilli</taxon>
        <taxon>Bacillales</taxon>
        <taxon>Alicyclobacillaceae</taxon>
        <taxon>Collibacillus</taxon>
    </lineage>
</organism>
<dbReference type="AlphaFoldDB" id="A0AAV4LB06"/>
<sequence>MVLINTVDSEIRKSFQIKLEKKSHKKLLTSYGINERSSHRQAYQKRAIQGSNFPTDIYEELPVAMVQRNRLNGELNRVKSRHYLTLQNAKLFVTQIGNKHMSWRVGDH</sequence>
<dbReference type="Proteomes" id="UP001057291">
    <property type="component" value="Unassembled WGS sequence"/>
</dbReference>
<comment type="caution">
    <text evidence="1">The sequence shown here is derived from an EMBL/GenBank/DDBJ whole genome shotgun (WGS) entry which is preliminary data.</text>
</comment>
<evidence type="ECO:0000313" key="2">
    <source>
        <dbReference type="Proteomes" id="UP001057291"/>
    </source>
</evidence>
<reference evidence="1" key="1">
    <citation type="journal article" date="2023" name="Int. J. Syst. Evol. Microbiol.">
        <title>Collibacillus ludicampi gen. nov., sp. nov., a new soil bacterium of the family Alicyclobacillaceae.</title>
        <authorList>
            <person name="Jojima T."/>
            <person name="Ioku Y."/>
            <person name="Fukuta Y."/>
            <person name="Shirasaka N."/>
            <person name="Matsumura Y."/>
            <person name="Mori M."/>
        </authorList>
    </citation>
    <scope>NUCLEOTIDE SEQUENCE</scope>
    <source>
        <strain evidence="1">TP075</strain>
    </source>
</reference>
<dbReference type="EMBL" id="BOQE01000001">
    <property type="protein sequence ID" value="GIM44972.1"/>
    <property type="molecule type" value="Genomic_DNA"/>
</dbReference>